<evidence type="ECO:0000313" key="3">
    <source>
        <dbReference type="Proteomes" id="UP001652394"/>
    </source>
</evidence>
<keyword evidence="1" id="KW-1133">Transmembrane helix</keyword>
<dbReference type="Pfam" id="PF04346">
    <property type="entry name" value="EutH"/>
    <property type="match status" value="1"/>
</dbReference>
<keyword evidence="1" id="KW-0472">Membrane</keyword>
<sequence length="359" mass="38367">MEQFIKMLTTFGILAGVLDMVLKNQWKLGDKFQQGFNMMGSMMMSMVGILMIAPATAAFLKNIGTPFFHALNMDPSVLSILFSCDMGGFALSQSLAEDPAVGLMLGMITAGMFGGALTFTIPLGFGILGREVIPNFSRGALFGLGCIPIGNLIGGLILGIPFITIVWNSLPVIILSLLIIIGMIKLPDKMVKLMEGLAFLIKLLGLAGIVLGCLDYLLNITIFPDMEPLMDAMLLVCQMTITMIGMLPVMELVSRLLKTPLTWIGNCIGLDVISISGLLFTLVSCAPVFPMMKRMNTKGQIINGTWAILVAAVFGSQLGLAMSACPEVLPALFAGKFAAGITGIIAVLLFLKGNRECEL</sequence>
<organism evidence="2 3">
    <name type="scientific">Faecalicatena acetigenes</name>
    <dbReference type="NCBI Taxonomy" id="2981790"/>
    <lineage>
        <taxon>Bacteria</taxon>
        <taxon>Bacillati</taxon>
        <taxon>Bacillota</taxon>
        <taxon>Clostridia</taxon>
        <taxon>Lachnospirales</taxon>
        <taxon>Lachnospiraceae</taxon>
        <taxon>Faecalicatena</taxon>
    </lineage>
</organism>
<feature type="transmembrane region" description="Helical" evidence="1">
    <location>
        <begin position="165"/>
        <end position="184"/>
    </location>
</feature>
<feature type="transmembrane region" description="Helical" evidence="1">
    <location>
        <begin position="261"/>
        <end position="289"/>
    </location>
</feature>
<feature type="transmembrane region" description="Helical" evidence="1">
    <location>
        <begin position="43"/>
        <end position="64"/>
    </location>
</feature>
<gene>
    <name evidence="2" type="ORF">OCV51_10115</name>
</gene>
<feature type="transmembrane region" description="Helical" evidence="1">
    <location>
        <begin position="301"/>
        <end position="322"/>
    </location>
</feature>
<dbReference type="PANTHER" id="PTHR40089:SF1">
    <property type="entry name" value="ETHANOLAMINE PERMEASE EUTH-RELATED"/>
    <property type="match status" value="1"/>
</dbReference>
<feature type="transmembrane region" description="Helical" evidence="1">
    <location>
        <begin position="103"/>
        <end position="128"/>
    </location>
</feature>
<feature type="transmembrane region" description="Helical" evidence="1">
    <location>
        <begin position="140"/>
        <end position="158"/>
    </location>
</feature>
<dbReference type="Proteomes" id="UP001652394">
    <property type="component" value="Unassembled WGS sequence"/>
</dbReference>
<reference evidence="2 3" key="1">
    <citation type="journal article" date="2021" name="ISME Commun">
        <title>Automated analysis of genomic sequences facilitates high-throughput and comprehensive description of bacteria.</title>
        <authorList>
            <person name="Hitch T.C.A."/>
        </authorList>
    </citation>
    <scope>NUCLEOTIDE SEQUENCE [LARGE SCALE GENOMIC DNA]</scope>
    <source>
        <strain evidence="2 3">H2_18</strain>
    </source>
</reference>
<protein>
    <submittedName>
        <fullName evidence="2">Ethanolamine utilization protein EutH</fullName>
    </submittedName>
</protein>
<name>A0ABT2TDW6_9FIRM</name>
<feature type="transmembrane region" description="Helical" evidence="1">
    <location>
        <begin position="196"/>
        <end position="217"/>
    </location>
</feature>
<accession>A0ABT2TDW6</accession>
<keyword evidence="1" id="KW-0812">Transmembrane</keyword>
<comment type="caution">
    <text evidence="2">The sequence shown here is derived from an EMBL/GenBank/DDBJ whole genome shotgun (WGS) entry which is preliminary data.</text>
</comment>
<keyword evidence="3" id="KW-1185">Reference proteome</keyword>
<dbReference type="EMBL" id="JAOQJX010000015">
    <property type="protein sequence ID" value="MCU6748002.1"/>
    <property type="molecule type" value="Genomic_DNA"/>
</dbReference>
<evidence type="ECO:0000256" key="1">
    <source>
        <dbReference type="SAM" id="Phobius"/>
    </source>
</evidence>
<dbReference type="InterPro" id="IPR007441">
    <property type="entry name" value="EutH"/>
</dbReference>
<dbReference type="PANTHER" id="PTHR40089">
    <property type="entry name" value="ETHANOLAMINE UTILIZATION PROTEIN EUTH"/>
    <property type="match status" value="1"/>
</dbReference>
<feature type="transmembrane region" description="Helical" evidence="1">
    <location>
        <begin position="328"/>
        <end position="351"/>
    </location>
</feature>
<dbReference type="RefSeq" id="WP_059066135.1">
    <property type="nucleotide sequence ID" value="NZ_JAOQJX010000015.1"/>
</dbReference>
<evidence type="ECO:0000313" key="2">
    <source>
        <dbReference type="EMBL" id="MCU6748002.1"/>
    </source>
</evidence>
<proteinExistence type="predicted"/>